<evidence type="ECO:0000313" key="2">
    <source>
        <dbReference type="Proteomes" id="UP001054252"/>
    </source>
</evidence>
<gene>
    <name evidence="1" type="ORF">SLEP1_g34282</name>
</gene>
<dbReference type="EMBL" id="BPVZ01000066">
    <property type="protein sequence ID" value="GKV24699.1"/>
    <property type="molecule type" value="Genomic_DNA"/>
</dbReference>
<comment type="caution">
    <text evidence="1">The sequence shown here is derived from an EMBL/GenBank/DDBJ whole genome shotgun (WGS) entry which is preliminary data.</text>
</comment>
<name>A0AAV5KJB8_9ROSI</name>
<reference evidence="1 2" key="1">
    <citation type="journal article" date="2021" name="Commun. Biol.">
        <title>The genome of Shorea leprosula (Dipterocarpaceae) highlights the ecological relevance of drought in aseasonal tropical rainforests.</title>
        <authorList>
            <person name="Ng K.K.S."/>
            <person name="Kobayashi M.J."/>
            <person name="Fawcett J.A."/>
            <person name="Hatakeyama M."/>
            <person name="Paape T."/>
            <person name="Ng C.H."/>
            <person name="Ang C.C."/>
            <person name="Tnah L.H."/>
            <person name="Lee C.T."/>
            <person name="Nishiyama T."/>
            <person name="Sese J."/>
            <person name="O'Brien M.J."/>
            <person name="Copetti D."/>
            <person name="Mohd Noor M.I."/>
            <person name="Ong R.C."/>
            <person name="Putra M."/>
            <person name="Sireger I.Z."/>
            <person name="Indrioko S."/>
            <person name="Kosugi Y."/>
            <person name="Izuno A."/>
            <person name="Isagi Y."/>
            <person name="Lee S.L."/>
            <person name="Shimizu K.K."/>
        </authorList>
    </citation>
    <scope>NUCLEOTIDE SEQUENCE [LARGE SCALE GENOMIC DNA]</scope>
    <source>
        <strain evidence="1">214</strain>
    </source>
</reference>
<dbReference type="Proteomes" id="UP001054252">
    <property type="component" value="Unassembled WGS sequence"/>
</dbReference>
<protein>
    <submittedName>
        <fullName evidence="1">Uncharacterized protein</fullName>
    </submittedName>
</protein>
<organism evidence="1 2">
    <name type="scientific">Rubroshorea leprosula</name>
    <dbReference type="NCBI Taxonomy" id="152421"/>
    <lineage>
        <taxon>Eukaryota</taxon>
        <taxon>Viridiplantae</taxon>
        <taxon>Streptophyta</taxon>
        <taxon>Embryophyta</taxon>
        <taxon>Tracheophyta</taxon>
        <taxon>Spermatophyta</taxon>
        <taxon>Magnoliopsida</taxon>
        <taxon>eudicotyledons</taxon>
        <taxon>Gunneridae</taxon>
        <taxon>Pentapetalae</taxon>
        <taxon>rosids</taxon>
        <taxon>malvids</taxon>
        <taxon>Malvales</taxon>
        <taxon>Dipterocarpaceae</taxon>
        <taxon>Rubroshorea</taxon>
    </lineage>
</organism>
<sequence>MAKSISRWMGTQGKANGCFDELVICLNLNLDVTKKPPLSQHPRAEIGLYTWTN</sequence>
<evidence type="ECO:0000313" key="1">
    <source>
        <dbReference type="EMBL" id="GKV24699.1"/>
    </source>
</evidence>
<proteinExistence type="predicted"/>
<dbReference type="AlphaFoldDB" id="A0AAV5KJB8"/>
<accession>A0AAV5KJB8</accession>
<keyword evidence="2" id="KW-1185">Reference proteome</keyword>